<sequence>MIMANIVDQDQQWLLNCLNATLDTNQDIRSFAEASLHQASLQPGFGAALSKVAVNKELPLGLRQISFHHISVILKQFIKKHWQEDDEFFDHPIVSSDEKVVIRQLLLFSLDDPHGKICTAVGMAVASIAHYDWPEEWPELLPFLLKLIGDLANMNGVRGGLRCLALLSDDLDDTVVPKLVPILFPCLHTIVSSPQVYDKPLRAKALSVVHSCTSILGAMSGVYKEETSDLMITMLKSWIDQFSIILQPSVRSEDPDDWSIRMEVLKCLNQFVQNFPSHTEPEFSVIVTPLWQTFISSLKVYEASSVRGTDDPYLGNYDSDGAEKGLECFVIQLFEFLLTIVGSSKLVKVIARNAKELVYYAIAFLQMTQQQVHTWSLDANQYVAEEDDITYSCRVSGTLLLEELISSCGEEGIEAVVEAAKKRFNESQQDKATGSTGWWRIREATIYALASVSEQLLEAQDSGSTAFSIGDLIEQILTEDIGTGIHEYPFLHARAFSAVSKFSSVISQGILEQFLYAAIMAISLDIPPPVKVGACRTLSQLLPEANKGVLEPHIMGLFSSLTDLLKQASDETLHLVLETLQAAVKAGHEAAASIEPIISPIILNMWAENVSDPFISIDAVEVLEAIKNSPGCIHPLVSRILPSIGPILDKPQQQHDGLVAGSLDLLSMLLKNAPIDIMKAVYDVCFDSVIQIILQSDDHSEMQNATECLAAFVSGAKQDVLAWGGDPGSAMKSLLDASSRLLDPVLESSGSLFVGGYILQLILHLPSQMAPYIPDLVTAIVRRMQSCQIAGLNSSLLLIFARLVHMSAPNVEQFIDLLVTLPANGHENSLAYVMSEWTKQQGEIQGPYQIKVMTTALALLLSTRHAELAKIYVQGHLVKTTAGITTRSKAKVTPDQWTVMPLPAKILALLADVLIEIQEQVLADNEEDSDWEEIQERDQEYNQHFLYSTSTSSYSRPTAEHLDAMAKVFNTDQDENYEDDLSRADPLNEINLANFIMDFFVKFSRSDRTLFDQLSQSLTQAQHNALQTVLNS</sequence>
<comment type="caution">
    <text evidence="7">The sequence shown here is derived from an EMBL/GenBank/DDBJ whole genome shotgun (WGS) entry which is preliminary data.</text>
</comment>
<dbReference type="EMBL" id="JAMYWD010000004">
    <property type="protein sequence ID" value="KAJ4973745.1"/>
    <property type="molecule type" value="Genomic_DNA"/>
</dbReference>
<dbReference type="InterPro" id="IPR058669">
    <property type="entry name" value="TPR_IPO7/11-like"/>
</dbReference>
<organism evidence="7 8">
    <name type="scientific">Protea cynaroides</name>
    <dbReference type="NCBI Taxonomy" id="273540"/>
    <lineage>
        <taxon>Eukaryota</taxon>
        <taxon>Viridiplantae</taxon>
        <taxon>Streptophyta</taxon>
        <taxon>Embryophyta</taxon>
        <taxon>Tracheophyta</taxon>
        <taxon>Spermatophyta</taxon>
        <taxon>Magnoliopsida</taxon>
        <taxon>Proteales</taxon>
        <taxon>Proteaceae</taxon>
        <taxon>Protea</taxon>
    </lineage>
</organism>
<dbReference type="GO" id="GO:0005635">
    <property type="term" value="C:nuclear envelope"/>
    <property type="evidence" value="ECO:0007669"/>
    <property type="project" value="TreeGrafter"/>
</dbReference>
<keyword evidence="8" id="KW-1185">Reference proteome</keyword>
<dbReference type="SUPFAM" id="SSF48371">
    <property type="entry name" value="ARM repeat"/>
    <property type="match status" value="1"/>
</dbReference>
<proteinExistence type="inferred from homology"/>
<dbReference type="InterPro" id="IPR001494">
    <property type="entry name" value="Importin-beta_N"/>
</dbReference>
<dbReference type="InterPro" id="IPR016024">
    <property type="entry name" value="ARM-type_fold"/>
</dbReference>
<dbReference type="OrthoDB" id="431626at2759"/>
<keyword evidence="5" id="KW-0539">Nucleus</keyword>
<protein>
    <recommendedName>
        <fullName evidence="6">Importin N-terminal domain-containing protein</fullName>
    </recommendedName>
</protein>
<dbReference type="PANTHER" id="PTHR10997">
    <property type="entry name" value="IMPORTIN-7, 8, 11"/>
    <property type="match status" value="1"/>
</dbReference>
<keyword evidence="3" id="KW-0813">Transport</keyword>
<evidence type="ECO:0000256" key="3">
    <source>
        <dbReference type="ARBA" id="ARBA00022448"/>
    </source>
</evidence>
<dbReference type="Gene3D" id="1.25.10.10">
    <property type="entry name" value="Leucine-rich Repeat Variant"/>
    <property type="match status" value="1"/>
</dbReference>
<dbReference type="FunFam" id="1.25.10.10:FF:000459">
    <property type="entry name" value="ARM repeat superfamily protein"/>
    <property type="match status" value="1"/>
</dbReference>
<evidence type="ECO:0000313" key="7">
    <source>
        <dbReference type="EMBL" id="KAJ4973745.1"/>
    </source>
</evidence>
<dbReference type="Proteomes" id="UP001141806">
    <property type="component" value="Unassembled WGS sequence"/>
</dbReference>
<dbReference type="PANTHER" id="PTHR10997:SF9">
    <property type="entry name" value="IMPORTIN-9"/>
    <property type="match status" value="1"/>
</dbReference>
<evidence type="ECO:0000313" key="8">
    <source>
        <dbReference type="Proteomes" id="UP001141806"/>
    </source>
</evidence>
<evidence type="ECO:0000256" key="1">
    <source>
        <dbReference type="ARBA" id="ARBA00004123"/>
    </source>
</evidence>
<name>A0A9Q0KNG8_9MAGN</name>
<evidence type="ECO:0000256" key="4">
    <source>
        <dbReference type="ARBA" id="ARBA00022927"/>
    </source>
</evidence>
<keyword evidence="4" id="KW-0653">Protein transport</keyword>
<accession>A0A9Q0KNG8</accession>
<evidence type="ECO:0000256" key="2">
    <source>
        <dbReference type="ARBA" id="ARBA00007991"/>
    </source>
</evidence>
<dbReference type="InterPro" id="IPR011989">
    <property type="entry name" value="ARM-like"/>
</dbReference>
<dbReference type="GO" id="GO:0006606">
    <property type="term" value="P:protein import into nucleus"/>
    <property type="evidence" value="ECO:0007669"/>
    <property type="project" value="TreeGrafter"/>
</dbReference>
<evidence type="ECO:0000256" key="5">
    <source>
        <dbReference type="ARBA" id="ARBA00023242"/>
    </source>
</evidence>
<comment type="subcellular location">
    <subcellularLocation>
        <location evidence="1">Nucleus</location>
    </subcellularLocation>
</comment>
<dbReference type="AlphaFoldDB" id="A0A9Q0KNG8"/>
<feature type="domain" description="Importin N-terminal" evidence="6">
    <location>
        <begin position="32"/>
        <end position="112"/>
    </location>
</feature>
<dbReference type="PROSITE" id="PS50166">
    <property type="entry name" value="IMPORTIN_B_NT"/>
    <property type="match status" value="1"/>
</dbReference>
<dbReference type="SMART" id="SM00913">
    <property type="entry name" value="IBN_N"/>
    <property type="match status" value="1"/>
</dbReference>
<dbReference type="InterPro" id="IPR056840">
    <property type="entry name" value="HEAT_IPO9_central"/>
</dbReference>
<dbReference type="Pfam" id="PF03810">
    <property type="entry name" value="IBN_N"/>
    <property type="match status" value="1"/>
</dbReference>
<dbReference type="GO" id="GO:0005829">
    <property type="term" value="C:cytosol"/>
    <property type="evidence" value="ECO:0007669"/>
    <property type="project" value="TreeGrafter"/>
</dbReference>
<reference evidence="7" key="1">
    <citation type="journal article" date="2023" name="Plant J.">
        <title>The genome of the king protea, Protea cynaroides.</title>
        <authorList>
            <person name="Chang J."/>
            <person name="Duong T.A."/>
            <person name="Schoeman C."/>
            <person name="Ma X."/>
            <person name="Roodt D."/>
            <person name="Barker N."/>
            <person name="Li Z."/>
            <person name="Van de Peer Y."/>
            <person name="Mizrachi E."/>
        </authorList>
    </citation>
    <scope>NUCLEOTIDE SEQUENCE</scope>
    <source>
        <tissue evidence="7">Young leaves</tissue>
    </source>
</reference>
<comment type="similarity">
    <text evidence="2">Belongs to the importin beta family.</text>
</comment>
<dbReference type="Pfam" id="PF25758">
    <property type="entry name" value="TPR_IPO11"/>
    <property type="match status" value="1"/>
</dbReference>
<dbReference type="Pfam" id="PF25018">
    <property type="entry name" value="HEAT_IPO9_c"/>
    <property type="match status" value="1"/>
</dbReference>
<gene>
    <name evidence="7" type="ORF">NE237_006919</name>
</gene>
<evidence type="ECO:0000259" key="6">
    <source>
        <dbReference type="PROSITE" id="PS50166"/>
    </source>
</evidence>
<dbReference type="GO" id="GO:0031267">
    <property type="term" value="F:small GTPase binding"/>
    <property type="evidence" value="ECO:0007669"/>
    <property type="project" value="InterPro"/>
</dbReference>